<dbReference type="InterPro" id="IPR039163">
    <property type="entry name" value="EMC7"/>
</dbReference>
<feature type="signal peptide" evidence="8">
    <location>
        <begin position="1"/>
        <end position="32"/>
    </location>
</feature>
<keyword evidence="5 7" id="KW-0472">Membrane</keyword>
<evidence type="ECO:0000256" key="3">
    <source>
        <dbReference type="ARBA" id="ARBA00022729"/>
    </source>
</evidence>
<sequence length="235" mass="25589">MTAVTVITMPLRRLLSLLMLPLLLLFPALISAVTVTGGIKPNSQLSSLSLLPPSTTVTLAGDRLSDSRSSHVFANGAFKFQDVKPGTYLLEVHCRTHVFPSFRVDVSSDGLIEVFGTFRGNEWNNKGERKPHPIDISPLKSSEFYQVREGFNPMKLLGNPMILIAIVAIGAMTLMPKMVENMDPETRAEFEKQQQSSVLANPQNNPLQGFDMASYLAGSSSKKPSSPAAGGSKRK</sequence>
<keyword evidence="11" id="KW-1185">Reference proteome</keyword>
<gene>
    <name evidence="10" type="ORF">TWF696_007142</name>
</gene>
<evidence type="ECO:0000313" key="11">
    <source>
        <dbReference type="Proteomes" id="UP001375240"/>
    </source>
</evidence>
<evidence type="ECO:0000256" key="8">
    <source>
        <dbReference type="SAM" id="SignalP"/>
    </source>
</evidence>
<organism evidence="10 11">
    <name type="scientific">Orbilia brochopaga</name>
    <dbReference type="NCBI Taxonomy" id="3140254"/>
    <lineage>
        <taxon>Eukaryota</taxon>
        <taxon>Fungi</taxon>
        <taxon>Dikarya</taxon>
        <taxon>Ascomycota</taxon>
        <taxon>Pezizomycotina</taxon>
        <taxon>Orbiliomycetes</taxon>
        <taxon>Orbiliales</taxon>
        <taxon>Orbiliaceae</taxon>
        <taxon>Orbilia</taxon>
    </lineage>
</organism>
<dbReference type="PANTHER" id="PTHR13605:SF4">
    <property type="entry name" value="ER MEMBRANE PROTEIN COMPLEX SUBUNIT 7"/>
    <property type="match status" value="1"/>
</dbReference>
<protein>
    <recommendedName>
        <fullName evidence="9">ER membrane protein complex subunit 7 beta-sandwich domain-containing protein</fullName>
    </recommendedName>
</protein>
<accession>A0AAV9UUC1</accession>
<dbReference type="EMBL" id="JAVHNQ010000005">
    <property type="protein sequence ID" value="KAK6347062.1"/>
    <property type="molecule type" value="Genomic_DNA"/>
</dbReference>
<evidence type="ECO:0000313" key="10">
    <source>
        <dbReference type="EMBL" id="KAK6347062.1"/>
    </source>
</evidence>
<proteinExistence type="predicted"/>
<evidence type="ECO:0000256" key="4">
    <source>
        <dbReference type="ARBA" id="ARBA00022989"/>
    </source>
</evidence>
<evidence type="ECO:0000256" key="5">
    <source>
        <dbReference type="ARBA" id="ARBA00023136"/>
    </source>
</evidence>
<dbReference type="GO" id="GO:0072546">
    <property type="term" value="C:EMC complex"/>
    <property type="evidence" value="ECO:0007669"/>
    <property type="project" value="TreeGrafter"/>
</dbReference>
<evidence type="ECO:0000256" key="1">
    <source>
        <dbReference type="ARBA" id="ARBA00004167"/>
    </source>
</evidence>
<comment type="caution">
    <text evidence="10">The sequence shown here is derived from an EMBL/GenBank/DDBJ whole genome shotgun (WGS) entry which is preliminary data.</text>
</comment>
<feature type="compositionally biased region" description="Low complexity" evidence="6">
    <location>
        <begin position="217"/>
        <end position="235"/>
    </location>
</feature>
<dbReference type="Proteomes" id="UP001375240">
    <property type="component" value="Unassembled WGS sequence"/>
</dbReference>
<evidence type="ECO:0000259" key="9">
    <source>
        <dbReference type="Pfam" id="PF09430"/>
    </source>
</evidence>
<feature type="transmembrane region" description="Helical" evidence="7">
    <location>
        <begin position="156"/>
        <end position="175"/>
    </location>
</feature>
<feature type="chain" id="PRO_5043900407" description="ER membrane protein complex subunit 7 beta-sandwich domain-containing protein" evidence="8">
    <location>
        <begin position="33"/>
        <end position="235"/>
    </location>
</feature>
<comment type="subcellular location">
    <subcellularLocation>
        <location evidence="1">Membrane</location>
        <topology evidence="1">Single-pass membrane protein</topology>
    </subcellularLocation>
</comment>
<name>A0AAV9UUC1_9PEZI</name>
<reference evidence="10 11" key="1">
    <citation type="submission" date="2019-10" db="EMBL/GenBank/DDBJ databases">
        <authorList>
            <person name="Palmer J.M."/>
        </authorList>
    </citation>
    <scope>NUCLEOTIDE SEQUENCE [LARGE SCALE GENOMIC DNA]</scope>
    <source>
        <strain evidence="10 11">TWF696</strain>
    </source>
</reference>
<keyword evidence="3 8" id="KW-0732">Signal</keyword>
<dbReference type="AlphaFoldDB" id="A0AAV9UUC1"/>
<dbReference type="Pfam" id="PF09430">
    <property type="entry name" value="EMC7_beta-sandw"/>
    <property type="match status" value="1"/>
</dbReference>
<evidence type="ECO:0000256" key="6">
    <source>
        <dbReference type="SAM" id="MobiDB-lite"/>
    </source>
</evidence>
<feature type="domain" description="ER membrane protein complex subunit 7 beta-sandwich" evidence="9">
    <location>
        <begin position="51"/>
        <end position="164"/>
    </location>
</feature>
<keyword evidence="4 7" id="KW-1133">Transmembrane helix</keyword>
<feature type="region of interest" description="Disordered" evidence="6">
    <location>
        <begin position="187"/>
        <end position="235"/>
    </location>
</feature>
<evidence type="ECO:0000256" key="2">
    <source>
        <dbReference type="ARBA" id="ARBA00022692"/>
    </source>
</evidence>
<dbReference type="InterPro" id="IPR019008">
    <property type="entry name" value="Beta_sandwich_EMC7"/>
</dbReference>
<feature type="compositionally biased region" description="Polar residues" evidence="6">
    <location>
        <begin position="193"/>
        <end position="207"/>
    </location>
</feature>
<keyword evidence="2 7" id="KW-0812">Transmembrane</keyword>
<dbReference type="PANTHER" id="PTHR13605">
    <property type="entry name" value="ER MEMBRANE PROTEIN COMPLEX SUBUNIT 7"/>
    <property type="match status" value="1"/>
</dbReference>
<evidence type="ECO:0000256" key="7">
    <source>
        <dbReference type="SAM" id="Phobius"/>
    </source>
</evidence>